<dbReference type="EMBL" id="FWFS01000017">
    <property type="protein sequence ID" value="SLN70469.1"/>
    <property type="molecule type" value="Genomic_DNA"/>
</dbReference>
<dbReference type="PANTHER" id="PTHR19328:SF13">
    <property type="entry name" value="HIPL1 PROTEIN"/>
    <property type="match status" value="1"/>
</dbReference>
<evidence type="ECO:0000313" key="3">
    <source>
        <dbReference type="EMBL" id="SLN70469.1"/>
    </source>
</evidence>
<proteinExistence type="predicted"/>
<protein>
    <submittedName>
        <fullName evidence="3">Quinoprotein glucose dehydrogenase B</fullName>
        <ecNumber evidence="3">1.1.5.2</ecNumber>
    </submittedName>
</protein>
<dbReference type="Gene3D" id="2.120.10.30">
    <property type="entry name" value="TolB, C-terminal domain"/>
    <property type="match status" value="1"/>
</dbReference>
<name>A0A1Y5TV65_9RHOB</name>
<feature type="domain" description="Glucose/Sorbosone dehydrogenase" evidence="2">
    <location>
        <begin position="50"/>
        <end position="338"/>
    </location>
</feature>
<gene>
    <name evidence="3" type="primary">gdhB</name>
    <name evidence="3" type="ORF">AQS8620_03342</name>
</gene>
<dbReference type="PANTHER" id="PTHR19328">
    <property type="entry name" value="HEDGEHOG-INTERACTING PROTEIN"/>
    <property type="match status" value="1"/>
</dbReference>
<evidence type="ECO:0000256" key="1">
    <source>
        <dbReference type="SAM" id="SignalP"/>
    </source>
</evidence>
<dbReference type="InterPro" id="IPR011042">
    <property type="entry name" value="6-blade_b-propeller_TolB-like"/>
</dbReference>
<feature type="chain" id="PRO_5012757363" evidence="1">
    <location>
        <begin position="28"/>
        <end position="356"/>
    </location>
</feature>
<keyword evidence="4" id="KW-1185">Reference proteome</keyword>
<dbReference type="SUPFAM" id="SSF50952">
    <property type="entry name" value="Soluble quinoprotein glucose dehydrogenase"/>
    <property type="match status" value="1"/>
</dbReference>
<dbReference type="EC" id="1.1.5.2" evidence="3"/>
<dbReference type="GO" id="GO:0008876">
    <property type="term" value="F:quinoprotein glucose dehydrogenase activity"/>
    <property type="evidence" value="ECO:0007669"/>
    <property type="project" value="UniProtKB-EC"/>
</dbReference>
<evidence type="ECO:0000259" key="2">
    <source>
        <dbReference type="Pfam" id="PF07995"/>
    </source>
</evidence>
<organism evidence="3 4">
    <name type="scientific">Aquimixticola soesokkakensis</name>
    <dbReference type="NCBI Taxonomy" id="1519096"/>
    <lineage>
        <taxon>Bacteria</taxon>
        <taxon>Pseudomonadati</taxon>
        <taxon>Pseudomonadota</taxon>
        <taxon>Alphaproteobacteria</taxon>
        <taxon>Rhodobacterales</taxon>
        <taxon>Paracoccaceae</taxon>
        <taxon>Aquimixticola</taxon>
    </lineage>
</organism>
<keyword evidence="1" id="KW-0732">Signal</keyword>
<dbReference type="OrthoDB" id="9770043at2"/>
<accession>A0A1Y5TV65</accession>
<dbReference type="Proteomes" id="UP000193862">
    <property type="component" value="Unassembled WGS sequence"/>
</dbReference>
<keyword evidence="3" id="KW-0560">Oxidoreductase</keyword>
<dbReference type="InterPro" id="IPR012938">
    <property type="entry name" value="Glc/Sorbosone_DH"/>
</dbReference>
<sequence>MQTHQGSPRTLAISILCLIAMAGGAHAQENRPILASTPQDWSVEVISSDLDYPWDITRDGETLYITEAAGDILRVEDSRLTRMSLSTTRPIYREGGRGLLGMALSPSFARDRTGYFYHSIEEANGSSNRVIEAQLDGETWHETRVLIDGIPGHRLYNGGRLGIGPDGMLYITTGWTEDRQRPQDPNSLAGKILRISPDGSIPADNPTSGSPVWSLGHRNPQGLAWGPDGALYAVEHGQSAHDEINRILPDHNYGWPVDQGDEQSAGMTAPWIHSGGRTWAPSGATFAGQELLIAALGAQGLFVVDAAARSLKLVLSTGERYRDVEAIGSDLWVITTNRSPRGEGPSEDRLLRLTRD</sequence>
<feature type="signal peptide" evidence="1">
    <location>
        <begin position="1"/>
        <end position="27"/>
    </location>
</feature>
<reference evidence="3 4" key="1">
    <citation type="submission" date="2017-03" db="EMBL/GenBank/DDBJ databases">
        <authorList>
            <person name="Afonso C.L."/>
            <person name="Miller P.J."/>
            <person name="Scott M.A."/>
            <person name="Spackman E."/>
            <person name="Goraichik I."/>
            <person name="Dimitrov K.M."/>
            <person name="Suarez D.L."/>
            <person name="Swayne D.E."/>
        </authorList>
    </citation>
    <scope>NUCLEOTIDE SEQUENCE [LARGE SCALE GENOMIC DNA]</scope>
    <source>
        <strain evidence="3 4">CECT 8620</strain>
    </source>
</reference>
<evidence type="ECO:0000313" key="4">
    <source>
        <dbReference type="Proteomes" id="UP000193862"/>
    </source>
</evidence>
<dbReference type="InterPro" id="IPR011041">
    <property type="entry name" value="Quinoprot_gluc/sorb_DH_b-prop"/>
</dbReference>
<dbReference type="AlphaFoldDB" id="A0A1Y5TV65"/>
<dbReference type="RefSeq" id="WP_085838132.1">
    <property type="nucleotide sequence ID" value="NZ_FWFS01000017.1"/>
</dbReference>
<dbReference type="Pfam" id="PF07995">
    <property type="entry name" value="GSDH"/>
    <property type="match status" value="1"/>
</dbReference>